<reference evidence="1" key="1">
    <citation type="thesis" date="2020" institute="ProQuest LLC" country="789 East Eisenhower Parkway, Ann Arbor, MI, USA">
        <title>Comparative Genomics and Chromosome Evolution.</title>
        <authorList>
            <person name="Mudd A.B."/>
        </authorList>
    </citation>
    <scope>NUCLEOTIDE SEQUENCE</scope>
    <source>
        <strain evidence="1">Female2</strain>
        <tissue evidence="1">Blood</tissue>
    </source>
</reference>
<protein>
    <submittedName>
        <fullName evidence="1">Uncharacterized protein</fullName>
    </submittedName>
</protein>
<dbReference type="Proteomes" id="UP000812440">
    <property type="component" value="Chromosome 4"/>
</dbReference>
<dbReference type="EMBL" id="JAACNH010000007">
    <property type="protein sequence ID" value="KAG8437080.1"/>
    <property type="molecule type" value="Genomic_DNA"/>
</dbReference>
<name>A0A8T2J190_9PIPI</name>
<keyword evidence="2" id="KW-1185">Reference proteome</keyword>
<proteinExistence type="predicted"/>
<gene>
    <name evidence="1" type="ORF">GDO86_007963</name>
</gene>
<accession>A0A8T2J190</accession>
<organism evidence="1 2">
    <name type="scientific">Hymenochirus boettgeri</name>
    <name type="common">Congo dwarf clawed frog</name>
    <dbReference type="NCBI Taxonomy" id="247094"/>
    <lineage>
        <taxon>Eukaryota</taxon>
        <taxon>Metazoa</taxon>
        <taxon>Chordata</taxon>
        <taxon>Craniata</taxon>
        <taxon>Vertebrata</taxon>
        <taxon>Euteleostomi</taxon>
        <taxon>Amphibia</taxon>
        <taxon>Batrachia</taxon>
        <taxon>Anura</taxon>
        <taxon>Pipoidea</taxon>
        <taxon>Pipidae</taxon>
        <taxon>Pipinae</taxon>
        <taxon>Hymenochirus</taxon>
    </lineage>
</organism>
<dbReference type="AlphaFoldDB" id="A0A8T2J190"/>
<evidence type="ECO:0000313" key="2">
    <source>
        <dbReference type="Proteomes" id="UP000812440"/>
    </source>
</evidence>
<evidence type="ECO:0000313" key="1">
    <source>
        <dbReference type="EMBL" id="KAG8437080.1"/>
    </source>
</evidence>
<comment type="caution">
    <text evidence="1">The sequence shown here is derived from an EMBL/GenBank/DDBJ whole genome shotgun (WGS) entry which is preliminary data.</text>
</comment>
<sequence>MSAVAIKLLLDRILTSMGRYWVVLNCCLVSIYSMGAQPRPRCGRPSGSPCSNCIALPPIRPSPVRNATTLCASTGWASPTCAVEAIYAAKLFHHQTFPITKIYKYSPITSKQKMLMKRLHSVAFSHLTGTLCWPEILFLFYI</sequence>